<dbReference type="Proteomes" id="UP000283713">
    <property type="component" value="Unassembled WGS sequence"/>
</dbReference>
<dbReference type="Pfam" id="PF17389">
    <property type="entry name" value="Bac_rhamnosid6H"/>
    <property type="match status" value="1"/>
</dbReference>
<name>A0A414Y4Y9_PHOVU</name>
<comment type="caution">
    <text evidence="4">The sequence shown here is derived from an EMBL/GenBank/DDBJ whole genome shotgun (WGS) entry which is preliminary data.</text>
</comment>
<dbReference type="InterPro" id="IPR035396">
    <property type="entry name" value="Bac_rhamnosid6H"/>
</dbReference>
<feature type="chain" id="PRO_5019579224" evidence="1">
    <location>
        <begin position="22"/>
        <end position="739"/>
    </location>
</feature>
<accession>A0A414Y4Y9</accession>
<evidence type="ECO:0000313" key="4">
    <source>
        <dbReference type="EMBL" id="RHH81165.1"/>
    </source>
</evidence>
<evidence type="ECO:0000313" key="5">
    <source>
        <dbReference type="Proteomes" id="UP000283713"/>
    </source>
</evidence>
<organism evidence="4 5">
    <name type="scientific">Phocaeicola vulgatus</name>
    <name type="common">Bacteroides vulgatus</name>
    <dbReference type="NCBI Taxonomy" id="821"/>
    <lineage>
        <taxon>Bacteria</taxon>
        <taxon>Pseudomonadati</taxon>
        <taxon>Bacteroidota</taxon>
        <taxon>Bacteroidia</taxon>
        <taxon>Bacteroidales</taxon>
        <taxon>Bacteroidaceae</taxon>
        <taxon>Phocaeicola</taxon>
    </lineage>
</organism>
<dbReference type="InterPro" id="IPR008928">
    <property type="entry name" value="6-hairpin_glycosidase_sf"/>
</dbReference>
<dbReference type="PANTHER" id="PTHR34987">
    <property type="entry name" value="C, PUTATIVE (AFU_ORTHOLOGUE AFUA_3G02880)-RELATED"/>
    <property type="match status" value="1"/>
</dbReference>
<dbReference type="EMBL" id="QRKA01000008">
    <property type="protein sequence ID" value="RHH81165.1"/>
    <property type="molecule type" value="Genomic_DNA"/>
</dbReference>
<evidence type="ECO:0000259" key="2">
    <source>
        <dbReference type="Pfam" id="PF17389"/>
    </source>
</evidence>
<keyword evidence="1" id="KW-0732">Signal</keyword>
<dbReference type="RefSeq" id="WP_118292323.1">
    <property type="nucleotide sequence ID" value="NZ_QRKA01000008.1"/>
</dbReference>
<dbReference type="Gene3D" id="2.60.120.260">
    <property type="entry name" value="Galactose-binding domain-like"/>
    <property type="match status" value="2"/>
</dbReference>
<feature type="signal peptide" evidence="1">
    <location>
        <begin position="1"/>
        <end position="21"/>
    </location>
</feature>
<dbReference type="Gene3D" id="1.50.10.10">
    <property type="match status" value="1"/>
</dbReference>
<dbReference type="SUPFAM" id="SSF48208">
    <property type="entry name" value="Six-hairpin glycosidases"/>
    <property type="match status" value="1"/>
</dbReference>
<proteinExistence type="predicted"/>
<gene>
    <name evidence="4" type="ORF">DW193_07065</name>
</gene>
<dbReference type="Pfam" id="PF21209">
    <property type="entry name" value="Bac_rhamnosid-like_N"/>
    <property type="match status" value="1"/>
</dbReference>
<feature type="domain" description="Alpha-L-rhamnosidase six-hairpin glycosidase" evidence="2">
    <location>
        <begin position="317"/>
        <end position="559"/>
    </location>
</feature>
<dbReference type="InterPro" id="IPR012341">
    <property type="entry name" value="6hp_glycosidase-like_sf"/>
</dbReference>
<dbReference type="InterPro" id="IPR048932">
    <property type="entry name" value="Rhamnosid-like_N_bacteroidetes"/>
</dbReference>
<reference evidence="4 5" key="1">
    <citation type="submission" date="2018-08" db="EMBL/GenBank/DDBJ databases">
        <title>A genome reference for cultivated species of the human gut microbiota.</title>
        <authorList>
            <person name="Zou Y."/>
            <person name="Xue W."/>
            <person name="Luo G."/>
        </authorList>
    </citation>
    <scope>NUCLEOTIDE SEQUENCE [LARGE SCALE GENOMIC DNA]</scope>
    <source>
        <strain evidence="4 5">AM16-6</strain>
    </source>
</reference>
<dbReference type="GO" id="GO:0005975">
    <property type="term" value="P:carbohydrate metabolic process"/>
    <property type="evidence" value="ECO:0007669"/>
    <property type="project" value="InterPro"/>
</dbReference>
<evidence type="ECO:0000256" key="1">
    <source>
        <dbReference type="SAM" id="SignalP"/>
    </source>
</evidence>
<dbReference type="PANTHER" id="PTHR34987:SF4">
    <property type="entry name" value="ALPHA-L-RHAMNOSIDASE C-TERMINAL DOMAIN-CONTAINING PROTEIN"/>
    <property type="match status" value="1"/>
</dbReference>
<dbReference type="GO" id="GO:0016787">
    <property type="term" value="F:hydrolase activity"/>
    <property type="evidence" value="ECO:0007669"/>
    <property type="project" value="UniProtKB-KW"/>
</dbReference>
<protein>
    <submittedName>
        <fullName evidence="4">Glycoside hydrolase</fullName>
    </submittedName>
</protein>
<keyword evidence="4" id="KW-0378">Hydrolase</keyword>
<dbReference type="Gene3D" id="2.60.420.10">
    <property type="entry name" value="Maltose phosphorylase, domain 3"/>
    <property type="match status" value="1"/>
</dbReference>
<feature type="domain" description="Alpha-rhamnosidase-like N-terminal" evidence="3">
    <location>
        <begin position="90"/>
        <end position="292"/>
    </location>
</feature>
<evidence type="ECO:0000259" key="3">
    <source>
        <dbReference type="Pfam" id="PF21209"/>
    </source>
</evidence>
<sequence length="739" mass="84306">MNKKIKLLGILMTVSFLCCYAQTKEFDPSLAPNVTIVSRQSQEEWNSRYMWYPGQLAAFYQQQCARISKERCVNVGYPGKFFAKNNHAWFRKEVRLKKESSLCWEGPSDIILYINGVKQSVSGKQVILPVGRSSLLFEVTTDDSLPCIILKGAGLENPDEWQVSMDKEHWTIPESAVMYNKPGVLPDAPQDMTARIKPSQILPMRNAEMQGKDGISIGKNGYVLIDFFHLEIGTLTFQAKGKGTITVRVGETPEEALERDDKKLEQYPLAPVTLSEEGGTITLPERALRYVSLECDKGAEITSLRFDASLWPVEHQMQFETDDDYVNNLFKMSSATLHTSMHRFYLDGVKRDFLPWSMDALVSTLAGDYLFGDQQVSKNGISIALMPLDPQKSDIGIPDYPLHALFGLKQNYLRFGDLTTSLQYKDRIIQLLDFYASIVDENGFVHGNYGDRQFGYTPGWSTYNGPVRKGVAAYAQIMLYYNYVTGAYFADLWKESALADRYRKLVRNLKKKIFEHFWDDDRKVFINGTMNDNVTVDKRISHHAQYWGILADIFPEEHYDNLFENVLPNLPNYYEVVSYEKGYEFLAYAKAGRIKELWDHIYGVFGDWMDQGHTRFPENFMMNASRARQLVFYNRPYGLSLCHGANGVPVVVGALNGLIGFSQSSMKTNEYTIKPELLHLKWIHSRIPVKEGYIVLKLNAEGESTIDIPAGCTVRIIKKIGKKPLVLREQGGYSFRLKD</sequence>
<dbReference type="AlphaFoldDB" id="A0A414Y4Y9"/>